<reference evidence="1 2" key="2">
    <citation type="journal article" date="2022" name="Mol. Ecol. Resour.">
        <title>The genomes of chicory, endive, great burdock and yacon provide insights into Asteraceae paleo-polyploidization history and plant inulin production.</title>
        <authorList>
            <person name="Fan W."/>
            <person name="Wang S."/>
            <person name="Wang H."/>
            <person name="Wang A."/>
            <person name="Jiang F."/>
            <person name="Liu H."/>
            <person name="Zhao H."/>
            <person name="Xu D."/>
            <person name="Zhang Y."/>
        </authorList>
    </citation>
    <scope>NUCLEOTIDE SEQUENCE [LARGE SCALE GENOMIC DNA]</scope>
    <source>
        <strain evidence="2">cv. Punajuju</strain>
        <tissue evidence="1">Leaves</tissue>
    </source>
</reference>
<gene>
    <name evidence="1" type="ORF">L2E82_13660</name>
</gene>
<proteinExistence type="predicted"/>
<keyword evidence="2" id="KW-1185">Reference proteome</keyword>
<organism evidence="1 2">
    <name type="scientific">Cichorium intybus</name>
    <name type="common">Chicory</name>
    <dbReference type="NCBI Taxonomy" id="13427"/>
    <lineage>
        <taxon>Eukaryota</taxon>
        <taxon>Viridiplantae</taxon>
        <taxon>Streptophyta</taxon>
        <taxon>Embryophyta</taxon>
        <taxon>Tracheophyta</taxon>
        <taxon>Spermatophyta</taxon>
        <taxon>Magnoliopsida</taxon>
        <taxon>eudicotyledons</taxon>
        <taxon>Gunneridae</taxon>
        <taxon>Pentapetalae</taxon>
        <taxon>asterids</taxon>
        <taxon>campanulids</taxon>
        <taxon>Asterales</taxon>
        <taxon>Asteraceae</taxon>
        <taxon>Cichorioideae</taxon>
        <taxon>Cichorieae</taxon>
        <taxon>Cichoriinae</taxon>
        <taxon>Cichorium</taxon>
    </lineage>
</organism>
<evidence type="ECO:0000313" key="2">
    <source>
        <dbReference type="Proteomes" id="UP001055811"/>
    </source>
</evidence>
<reference evidence="2" key="1">
    <citation type="journal article" date="2022" name="Mol. Ecol. Resour.">
        <title>The genomes of chicory, endive, great burdock and yacon provide insights into Asteraceae palaeo-polyploidization history and plant inulin production.</title>
        <authorList>
            <person name="Fan W."/>
            <person name="Wang S."/>
            <person name="Wang H."/>
            <person name="Wang A."/>
            <person name="Jiang F."/>
            <person name="Liu H."/>
            <person name="Zhao H."/>
            <person name="Xu D."/>
            <person name="Zhang Y."/>
        </authorList>
    </citation>
    <scope>NUCLEOTIDE SEQUENCE [LARGE SCALE GENOMIC DNA]</scope>
    <source>
        <strain evidence="2">cv. Punajuju</strain>
    </source>
</reference>
<sequence>MKTNLGQKRKRQQRLPAVFSLAADGGDVISLVVVMSEPNAAASVIQRKSERAKRETTRVRAMDLWWLRTVVHSGAAAVGSFGCLSGSRRCLRIFYPRVGQPNF</sequence>
<dbReference type="Proteomes" id="UP001055811">
    <property type="component" value="Linkage Group LG03"/>
</dbReference>
<evidence type="ECO:0000313" key="1">
    <source>
        <dbReference type="EMBL" id="KAI3763666.1"/>
    </source>
</evidence>
<protein>
    <submittedName>
        <fullName evidence="1">Uncharacterized protein</fullName>
    </submittedName>
</protein>
<accession>A0ACB9EY63</accession>
<name>A0ACB9EY63_CICIN</name>
<dbReference type="EMBL" id="CM042011">
    <property type="protein sequence ID" value="KAI3763666.1"/>
    <property type="molecule type" value="Genomic_DNA"/>
</dbReference>
<comment type="caution">
    <text evidence="1">The sequence shown here is derived from an EMBL/GenBank/DDBJ whole genome shotgun (WGS) entry which is preliminary data.</text>
</comment>